<dbReference type="Proteomes" id="UP000519897">
    <property type="component" value="Unassembled WGS sequence"/>
</dbReference>
<dbReference type="AlphaFoldDB" id="A0A7W6LKC4"/>
<evidence type="ECO:0000313" key="1">
    <source>
        <dbReference type="EMBL" id="MBB4145953.1"/>
    </source>
</evidence>
<name>A0A7W6LKC4_9HYPH</name>
<keyword evidence="2" id="KW-1185">Reference proteome</keyword>
<organism evidence="1 2">
    <name type="scientific">Rhizobium rhizoryzae</name>
    <dbReference type="NCBI Taxonomy" id="451876"/>
    <lineage>
        <taxon>Bacteria</taxon>
        <taxon>Pseudomonadati</taxon>
        <taxon>Pseudomonadota</taxon>
        <taxon>Alphaproteobacteria</taxon>
        <taxon>Hyphomicrobiales</taxon>
        <taxon>Rhizobiaceae</taxon>
        <taxon>Rhizobium/Agrobacterium group</taxon>
        <taxon>Rhizobium</taxon>
    </lineage>
</organism>
<evidence type="ECO:0000313" key="2">
    <source>
        <dbReference type="Proteomes" id="UP000519897"/>
    </source>
</evidence>
<dbReference type="EMBL" id="JACIEC010000014">
    <property type="protein sequence ID" value="MBB4145953.1"/>
    <property type="molecule type" value="Genomic_DNA"/>
</dbReference>
<accession>A0A7W6LKC4</accession>
<gene>
    <name evidence="1" type="ORF">GGQ72_004519</name>
</gene>
<sequence length="235" mass="27125">MKLSVMIRGNNFLEADRFGFPMDGRDNVKSLLEKIVQPVRSLNPGARIFLVTYPSAALDEIKAALEPCELVLLDPKGSSQIETFKHGIKHIFEQDDCDAVLSVRFDLEFKKSFYSWDLQLSDDAIYFPWKEYLAAWRDHRRVGDAVHIIGRKALPDFYSGLTLCQVAGRKDLHLLYYMTRTLNGNLRFIEDGYWDSNTVYLNPECDNPLYRIFNRPKLDGYAPYTGRVVTEIRGE</sequence>
<proteinExistence type="predicted"/>
<reference evidence="1 2" key="1">
    <citation type="submission" date="2020-08" db="EMBL/GenBank/DDBJ databases">
        <title>Genomic Encyclopedia of Type Strains, Phase IV (KMG-IV): sequencing the most valuable type-strain genomes for metagenomic binning, comparative biology and taxonomic classification.</title>
        <authorList>
            <person name="Goeker M."/>
        </authorList>
    </citation>
    <scope>NUCLEOTIDE SEQUENCE [LARGE SCALE GENOMIC DNA]</scope>
    <source>
        <strain evidence="1 2">DSM 29514</strain>
    </source>
</reference>
<evidence type="ECO:0008006" key="3">
    <source>
        <dbReference type="Google" id="ProtNLM"/>
    </source>
</evidence>
<comment type="caution">
    <text evidence="1">The sequence shown here is derived from an EMBL/GenBank/DDBJ whole genome shotgun (WGS) entry which is preliminary data.</text>
</comment>
<dbReference type="RefSeq" id="WP_165130529.1">
    <property type="nucleotide sequence ID" value="NZ_CP049248.1"/>
</dbReference>
<protein>
    <recommendedName>
        <fullName evidence="3">Glycosyltransferase family 2 protein</fullName>
    </recommendedName>
</protein>